<keyword evidence="2" id="KW-1185">Reference proteome</keyword>
<reference evidence="1 2" key="1">
    <citation type="submission" date="2017-11" db="EMBL/GenBank/DDBJ databases">
        <title>Genome sequence of Entomoplasma melaleucae M1 (ATCC 49191).</title>
        <authorList>
            <person name="Lo W.-S."/>
            <person name="Gasparich G.E."/>
            <person name="Kuo C.-H."/>
        </authorList>
    </citation>
    <scope>NUCLEOTIDE SEQUENCE [LARGE SCALE GENOMIC DNA]</scope>
    <source>
        <strain evidence="1 2">M1</strain>
    </source>
</reference>
<dbReference type="GO" id="GO:0000287">
    <property type="term" value="F:magnesium ion binding"/>
    <property type="evidence" value="ECO:0007669"/>
    <property type="project" value="TreeGrafter"/>
</dbReference>
<dbReference type="PANTHER" id="PTHR10000">
    <property type="entry name" value="PHOSPHOSERINE PHOSPHATASE"/>
    <property type="match status" value="1"/>
</dbReference>
<dbReference type="AlphaFoldDB" id="A0A2K8P0G2"/>
<dbReference type="STRING" id="1408435.GCA_000685885_00103"/>
<dbReference type="InterPro" id="IPR036412">
    <property type="entry name" value="HAD-like_sf"/>
</dbReference>
<dbReference type="NCBIfam" id="TIGR00099">
    <property type="entry name" value="Cof-subfamily"/>
    <property type="match status" value="1"/>
</dbReference>
<proteinExistence type="predicted"/>
<dbReference type="InterPro" id="IPR006379">
    <property type="entry name" value="HAD-SF_hydro_IIB"/>
</dbReference>
<dbReference type="Proteomes" id="UP000231896">
    <property type="component" value="Chromosome"/>
</dbReference>
<dbReference type="OrthoDB" id="399929at2"/>
<dbReference type="Gene3D" id="3.30.1240.10">
    <property type="match status" value="1"/>
</dbReference>
<evidence type="ECO:0000313" key="2">
    <source>
        <dbReference type="Proteomes" id="UP000231896"/>
    </source>
</evidence>
<dbReference type="Pfam" id="PF08282">
    <property type="entry name" value="Hydrolase_3"/>
    <property type="match status" value="1"/>
</dbReference>
<organism evidence="1 2">
    <name type="scientific">Mesoplasma melaleucae</name>
    <dbReference type="NCBI Taxonomy" id="81459"/>
    <lineage>
        <taxon>Bacteria</taxon>
        <taxon>Bacillati</taxon>
        <taxon>Mycoplasmatota</taxon>
        <taxon>Mollicutes</taxon>
        <taxon>Entomoplasmatales</taxon>
        <taxon>Entomoplasmataceae</taxon>
        <taxon>Mesoplasma</taxon>
    </lineage>
</organism>
<evidence type="ECO:0008006" key="3">
    <source>
        <dbReference type="Google" id="ProtNLM"/>
    </source>
</evidence>
<name>A0A2K8P0G2_9MOLU</name>
<protein>
    <recommendedName>
        <fullName evidence="3">HAD superfamily hydrolase</fullName>
    </recommendedName>
</protein>
<dbReference type="NCBIfam" id="TIGR01484">
    <property type="entry name" value="HAD-SF-IIB"/>
    <property type="match status" value="1"/>
</dbReference>
<dbReference type="EMBL" id="CP024964">
    <property type="protein sequence ID" value="ATZ18383.1"/>
    <property type="molecule type" value="Genomic_DNA"/>
</dbReference>
<dbReference type="GO" id="GO:0016791">
    <property type="term" value="F:phosphatase activity"/>
    <property type="evidence" value="ECO:0007669"/>
    <property type="project" value="TreeGrafter"/>
</dbReference>
<dbReference type="Gene3D" id="3.40.50.1000">
    <property type="entry name" value="HAD superfamily/HAD-like"/>
    <property type="match status" value="1"/>
</dbReference>
<dbReference type="RefSeq" id="WP_028123905.1">
    <property type="nucleotide sequence ID" value="NZ_CP024964.1"/>
</dbReference>
<dbReference type="GO" id="GO:0005829">
    <property type="term" value="C:cytosol"/>
    <property type="evidence" value="ECO:0007669"/>
    <property type="project" value="TreeGrafter"/>
</dbReference>
<dbReference type="SUPFAM" id="SSF56784">
    <property type="entry name" value="HAD-like"/>
    <property type="match status" value="1"/>
</dbReference>
<accession>A0A2K8P0G2</accession>
<dbReference type="KEGG" id="eml:EMELA_v1c09000"/>
<dbReference type="InterPro" id="IPR023214">
    <property type="entry name" value="HAD_sf"/>
</dbReference>
<dbReference type="InterPro" id="IPR000150">
    <property type="entry name" value="Cof"/>
</dbReference>
<sequence length="266" mass="31054">MNWLFTDFDGTLRNSKDKENGISKNDMAFVKDLQKKGHKVIISTGRPFEHINDHMKESYSDFLPDYYLTNAGAAIYDNKGNELFAKYLDKDLVEEIIKFVKANREDIISLVYSFKGEEDFFYHDAWKEEMSKTFMGMIPKNKPLSYIDGKEIICFKMSCTTETWNKLVNQLNEKGLKFSYVSNNLKEITFNEIHNYEVSKGNAIREMMKQLNISENDVIVAGDDNNDLSMFKEFYDNSYIVVQDHNVKIRDKAKNIIEKLSDIKID</sequence>
<gene>
    <name evidence="1" type="ORF">EMELA_v1c09000</name>
</gene>
<evidence type="ECO:0000313" key="1">
    <source>
        <dbReference type="EMBL" id="ATZ18383.1"/>
    </source>
</evidence>
<dbReference type="PANTHER" id="PTHR10000:SF8">
    <property type="entry name" value="HAD SUPERFAMILY HYDROLASE-LIKE, TYPE 3"/>
    <property type="match status" value="1"/>
</dbReference>